<dbReference type="GO" id="GO:0061630">
    <property type="term" value="F:ubiquitin protein ligase activity"/>
    <property type="evidence" value="ECO:0007669"/>
    <property type="project" value="TreeGrafter"/>
</dbReference>
<dbReference type="GO" id="GO:0016567">
    <property type="term" value="P:protein ubiquitination"/>
    <property type="evidence" value="ECO:0007669"/>
    <property type="project" value="TreeGrafter"/>
</dbReference>
<keyword evidence="5" id="KW-1185">Reference proteome</keyword>
<accession>A0A5E4N1H2</accession>
<dbReference type="PANTHER" id="PTHR46858:SF5">
    <property type="entry name" value="E3 UBIQUITIN-PROTEIN LIGASE APD1-RELATED"/>
    <property type="match status" value="1"/>
</dbReference>
<evidence type="ECO:0000313" key="4">
    <source>
        <dbReference type="EMBL" id="VVC35519.1"/>
    </source>
</evidence>
<evidence type="ECO:0000256" key="2">
    <source>
        <dbReference type="ARBA" id="ARBA00022771"/>
    </source>
</evidence>
<dbReference type="Pfam" id="PF13920">
    <property type="entry name" value="zf-C3HC4_3"/>
    <property type="match status" value="1"/>
</dbReference>
<name>A0A5E4N1H2_9HEMI</name>
<protein>
    <submittedName>
        <fullName evidence="4">Zinc finger, RING/FYVE/PHD-type</fullName>
    </submittedName>
</protein>
<dbReference type="Proteomes" id="UP000325440">
    <property type="component" value="Unassembled WGS sequence"/>
</dbReference>
<dbReference type="InterPro" id="IPR013083">
    <property type="entry name" value="Znf_RING/FYVE/PHD"/>
</dbReference>
<dbReference type="PANTHER" id="PTHR46858">
    <property type="entry name" value="OS05G0521000 PROTEIN"/>
    <property type="match status" value="1"/>
</dbReference>
<dbReference type="GO" id="GO:0008270">
    <property type="term" value="F:zinc ion binding"/>
    <property type="evidence" value="ECO:0007669"/>
    <property type="project" value="UniProtKB-KW"/>
</dbReference>
<dbReference type="Gene3D" id="3.30.40.10">
    <property type="entry name" value="Zinc/RING finger domain, C3HC4 (zinc finger)"/>
    <property type="match status" value="1"/>
</dbReference>
<evidence type="ECO:0000256" key="1">
    <source>
        <dbReference type="ARBA" id="ARBA00022723"/>
    </source>
</evidence>
<dbReference type="AlphaFoldDB" id="A0A5E4N1H2"/>
<keyword evidence="3" id="KW-0862">Zinc</keyword>
<sequence length="306" mass="35342">MLPQTTLKRQAEADIKFINDDLDDNEITWGSKKSRIIYNYDLKSDLFSNINDSDQTESVFTQSESTIEVEEEFNYSSDTYSCSCEHDSDCNYQTSSQSDDTDTEDTEKEIILGIDNGYLGDGNFDDSFIAYTRPIPAFFKNCLNCNKVNDNPHYQSCYKCFKNRTQLVELKPNPVTKRRLKRLNKIHTEVQQNSLPFTNSQEESSTSSFQKINLSNYYEPSQSHQETSGTFGLSSLCLTKDTNDKIYFEEDICNICFLKPKNGFFNHEKTSHNYCCYSCAKRIWLQTGKCPICNIKIAYVTKKIIF</sequence>
<proteinExistence type="predicted"/>
<keyword evidence="2" id="KW-0863">Zinc-finger</keyword>
<reference evidence="4 5" key="1">
    <citation type="submission" date="2019-08" db="EMBL/GenBank/DDBJ databases">
        <authorList>
            <person name="Alioto T."/>
            <person name="Alioto T."/>
            <person name="Gomez Garrido J."/>
        </authorList>
    </citation>
    <scope>NUCLEOTIDE SEQUENCE [LARGE SCALE GENOMIC DNA]</scope>
</reference>
<organism evidence="4 5">
    <name type="scientific">Cinara cedri</name>
    <dbReference type="NCBI Taxonomy" id="506608"/>
    <lineage>
        <taxon>Eukaryota</taxon>
        <taxon>Metazoa</taxon>
        <taxon>Ecdysozoa</taxon>
        <taxon>Arthropoda</taxon>
        <taxon>Hexapoda</taxon>
        <taxon>Insecta</taxon>
        <taxon>Pterygota</taxon>
        <taxon>Neoptera</taxon>
        <taxon>Paraneoptera</taxon>
        <taxon>Hemiptera</taxon>
        <taxon>Sternorrhyncha</taxon>
        <taxon>Aphidomorpha</taxon>
        <taxon>Aphidoidea</taxon>
        <taxon>Aphididae</taxon>
        <taxon>Lachninae</taxon>
        <taxon>Cinara</taxon>
    </lineage>
</organism>
<dbReference type="OrthoDB" id="24526at2759"/>
<dbReference type="EMBL" id="CABPRJ010001426">
    <property type="protein sequence ID" value="VVC35519.1"/>
    <property type="molecule type" value="Genomic_DNA"/>
</dbReference>
<gene>
    <name evidence="4" type="ORF">CINCED_3A019530</name>
</gene>
<evidence type="ECO:0000256" key="3">
    <source>
        <dbReference type="ARBA" id="ARBA00022833"/>
    </source>
</evidence>
<keyword evidence="1" id="KW-0479">Metal-binding</keyword>
<evidence type="ECO:0000313" key="5">
    <source>
        <dbReference type="Proteomes" id="UP000325440"/>
    </source>
</evidence>